<evidence type="ECO:0000256" key="1">
    <source>
        <dbReference type="SAM" id="Phobius"/>
    </source>
</evidence>
<feature type="domain" description="EfeO-type cupredoxin-like" evidence="2">
    <location>
        <begin position="31"/>
        <end position="140"/>
    </location>
</feature>
<accession>A0A3B0B0B9</accession>
<comment type="caution">
    <text evidence="3">The sequence shown here is derived from an EMBL/GenBank/DDBJ whole genome shotgun (WGS) entry which is preliminary data.</text>
</comment>
<keyword evidence="1" id="KW-0472">Membrane</keyword>
<evidence type="ECO:0000313" key="4">
    <source>
        <dbReference type="Proteomes" id="UP000282311"/>
    </source>
</evidence>
<protein>
    <submittedName>
        <fullName evidence="3">Cupredoxin domain-containing protein</fullName>
    </submittedName>
</protein>
<evidence type="ECO:0000313" key="3">
    <source>
        <dbReference type="EMBL" id="RKN66030.1"/>
    </source>
</evidence>
<keyword evidence="1" id="KW-0812">Transmembrane</keyword>
<proteinExistence type="predicted"/>
<gene>
    <name evidence="3" type="ORF">D7M11_31645</name>
</gene>
<keyword evidence="1" id="KW-1133">Transmembrane helix</keyword>
<feature type="transmembrane region" description="Helical" evidence="1">
    <location>
        <begin position="21"/>
        <end position="39"/>
    </location>
</feature>
<dbReference type="AlphaFoldDB" id="A0A3B0B0B9"/>
<dbReference type="EMBL" id="RBAH01000035">
    <property type="protein sequence ID" value="RKN66030.1"/>
    <property type="molecule type" value="Genomic_DNA"/>
</dbReference>
<dbReference type="InterPro" id="IPR008972">
    <property type="entry name" value="Cupredoxin"/>
</dbReference>
<dbReference type="Pfam" id="PF13473">
    <property type="entry name" value="Cupredoxin_1"/>
    <property type="match status" value="1"/>
</dbReference>
<dbReference type="SUPFAM" id="SSF49503">
    <property type="entry name" value="Cupredoxins"/>
    <property type="match status" value="1"/>
</dbReference>
<reference evidence="3 4" key="1">
    <citation type="journal article" date="2007" name="Int. J. Syst. Evol. Microbiol.">
        <title>Paenibacillus ginsengarvi sp. nov., isolated from soil from ginseng cultivation.</title>
        <authorList>
            <person name="Yoon M.H."/>
            <person name="Ten L.N."/>
            <person name="Im W.T."/>
        </authorList>
    </citation>
    <scope>NUCLEOTIDE SEQUENCE [LARGE SCALE GENOMIC DNA]</scope>
    <source>
        <strain evidence="3 4">KCTC 13059</strain>
    </source>
</reference>
<sequence length="147" mass="16015">MEQACSAEGVEGMKAKIRKPAWLFAGLGILCIALVLIFFPSKPDPVDPLIAEQAAGYQVVTVMVTGDGFVPNQIELIPGVPAKINFKKTTGFTCIKGMIAEDIKLDVPLKKGNNLVTLDNLEPGTYKFHCDMYMYYGAITIKEKTVS</sequence>
<evidence type="ECO:0000259" key="2">
    <source>
        <dbReference type="Pfam" id="PF13473"/>
    </source>
</evidence>
<dbReference type="InterPro" id="IPR028096">
    <property type="entry name" value="EfeO_Cupredoxin"/>
</dbReference>
<name>A0A3B0B0B9_9BACL</name>
<organism evidence="3 4">
    <name type="scientific">Paenibacillus ginsengarvi</name>
    <dbReference type="NCBI Taxonomy" id="400777"/>
    <lineage>
        <taxon>Bacteria</taxon>
        <taxon>Bacillati</taxon>
        <taxon>Bacillota</taxon>
        <taxon>Bacilli</taxon>
        <taxon>Bacillales</taxon>
        <taxon>Paenibacillaceae</taxon>
        <taxon>Paenibacillus</taxon>
    </lineage>
</organism>
<dbReference type="Gene3D" id="2.60.40.420">
    <property type="entry name" value="Cupredoxins - blue copper proteins"/>
    <property type="match status" value="1"/>
</dbReference>
<dbReference type="Proteomes" id="UP000282311">
    <property type="component" value="Unassembled WGS sequence"/>
</dbReference>
<keyword evidence="4" id="KW-1185">Reference proteome</keyword>